<reference evidence="2 3" key="1">
    <citation type="submission" date="2020-08" db="EMBL/GenBank/DDBJ databases">
        <title>Genomic Encyclopedia of Type Strains, Phase IV (KMG-IV): sequencing the most valuable type-strain genomes for metagenomic binning, comparative biology and taxonomic classification.</title>
        <authorList>
            <person name="Goeker M."/>
        </authorList>
    </citation>
    <scope>NUCLEOTIDE SEQUENCE [LARGE SCALE GENOMIC DNA]</scope>
    <source>
        <strain evidence="2 3">DSM 18233</strain>
    </source>
</reference>
<evidence type="ECO:0000256" key="1">
    <source>
        <dbReference type="SAM" id="Phobius"/>
    </source>
</evidence>
<keyword evidence="2" id="KW-0645">Protease</keyword>
<dbReference type="Proteomes" id="UP000543030">
    <property type="component" value="Unassembled WGS sequence"/>
</dbReference>
<evidence type="ECO:0000313" key="2">
    <source>
        <dbReference type="EMBL" id="MBB5189747.1"/>
    </source>
</evidence>
<keyword evidence="3" id="KW-1185">Reference proteome</keyword>
<sequence>MSHISMWFIAALVLAGLEMLTGTLYMLAIACGLAVGGISSLIGISTPAQIIVASISAVFAVGLLHSWKLKHQIVPVDTVQNQLDLGHRVTVDEWLDMRHARVRYRGTTWDAEIVDTRVPQNAPSYFITGQRGNILLIDILPPASA</sequence>
<keyword evidence="1" id="KW-1133">Transmembrane helix</keyword>
<dbReference type="EMBL" id="JACHHN010000001">
    <property type="protein sequence ID" value="MBB5189747.1"/>
    <property type="molecule type" value="Genomic_DNA"/>
</dbReference>
<comment type="caution">
    <text evidence="2">The sequence shown here is derived from an EMBL/GenBank/DDBJ whole genome shotgun (WGS) entry which is preliminary data.</text>
</comment>
<feature type="transmembrane region" description="Helical" evidence="1">
    <location>
        <begin position="41"/>
        <end position="64"/>
    </location>
</feature>
<organism evidence="2 3">
    <name type="scientific">Silvimonas terrae</name>
    <dbReference type="NCBI Taxonomy" id="300266"/>
    <lineage>
        <taxon>Bacteria</taxon>
        <taxon>Pseudomonadati</taxon>
        <taxon>Pseudomonadota</taxon>
        <taxon>Betaproteobacteria</taxon>
        <taxon>Neisseriales</taxon>
        <taxon>Chitinibacteraceae</taxon>
        <taxon>Silvimonas</taxon>
    </lineage>
</organism>
<evidence type="ECO:0000313" key="3">
    <source>
        <dbReference type="Proteomes" id="UP000543030"/>
    </source>
</evidence>
<dbReference type="AlphaFoldDB" id="A0A840RA09"/>
<dbReference type="RefSeq" id="WP_184097101.1">
    <property type="nucleotide sequence ID" value="NZ_JACHHN010000001.1"/>
</dbReference>
<name>A0A840RA09_9NEIS</name>
<accession>A0A840RA09</accession>
<protein>
    <submittedName>
        <fullName evidence="2">Membrane protein implicated in regulation of membrane protease activity</fullName>
    </submittedName>
</protein>
<keyword evidence="1" id="KW-0472">Membrane</keyword>
<proteinExistence type="predicted"/>
<keyword evidence="1" id="KW-0812">Transmembrane</keyword>
<feature type="transmembrane region" description="Helical" evidence="1">
    <location>
        <begin position="7"/>
        <end position="35"/>
    </location>
</feature>
<dbReference type="GO" id="GO:0006508">
    <property type="term" value="P:proteolysis"/>
    <property type="evidence" value="ECO:0007669"/>
    <property type="project" value="UniProtKB-KW"/>
</dbReference>
<dbReference type="GO" id="GO:0008233">
    <property type="term" value="F:peptidase activity"/>
    <property type="evidence" value="ECO:0007669"/>
    <property type="project" value="UniProtKB-KW"/>
</dbReference>
<keyword evidence="2" id="KW-0378">Hydrolase</keyword>
<gene>
    <name evidence="2" type="ORF">HNQ50_000457</name>
</gene>